<organism evidence="3 4">
    <name type="scientific">Diacronema lutheri</name>
    <name type="common">Unicellular marine alga</name>
    <name type="synonym">Monochrysis lutheri</name>
    <dbReference type="NCBI Taxonomy" id="2081491"/>
    <lineage>
        <taxon>Eukaryota</taxon>
        <taxon>Haptista</taxon>
        <taxon>Haptophyta</taxon>
        <taxon>Pavlovophyceae</taxon>
        <taxon>Pavlovales</taxon>
        <taxon>Pavlovaceae</taxon>
        <taxon>Diacronema</taxon>
    </lineage>
</organism>
<sequence>MLPRGNRDAPGYAPLAAMHPLLYVGNELAASHAPAPGYFQSVVSTVPPLDAQLSRTPSLTTHRVYFLDEMGRESPAGEAYARSCILAGAEAVRAALALGKRTLVHCAYGQNRSTAICIAFAVLYQGWTAEEATAYVVRQNRLHRQYYGQHPCSNATFNRIVKELSDTHGRASGARLAGAPVAKKPRTSLLTSWLGIASLAAAPILRRHSMSAAGPVAAEGREASVLASSRSAGADAHADMPASGSLLPRGRSSLTVGRGMGA</sequence>
<dbReference type="InterPro" id="IPR000340">
    <property type="entry name" value="Dual-sp_phosphatase_cat-dom"/>
</dbReference>
<dbReference type="Proteomes" id="UP000751190">
    <property type="component" value="Unassembled WGS sequence"/>
</dbReference>
<dbReference type="AlphaFoldDB" id="A0A8J6CBJ1"/>
<dbReference type="PROSITE" id="PS00383">
    <property type="entry name" value="TYR_PHOSPHATASE_1"/>
    <property type="match status" value="1"/>
</dbReference>
<protein>
    <recommendedName>
        <fullName evidence="2">Dual specificity phosphatase catalytic domain-containing protein</fullName>
    </recommendedName>
</protein>
<dbReference type="Pfam" id="PF00782">
    <property type="entry name" value="DSPc"/>
    <property type="match status" value="1"/>
</dbReference>
<gene>
    <name evidence="3" type="ORF">KFE25_012519</name>
</gene>
<dbReference type="InterPro" id="IPR029021">
    <property type="entry name" value="Prot-tyrosine_phosphatase-like"/>
</dbReference>
<dbReference type="SUPFAM" id="SSF52799">
    <property type="entry name" value="(Phosphotyrosine protein) phosphatases II"/>
    <property type="match status" value="1"/>
</dbReference>
<dbReference type="Gene3D" id="3.90.190.10">
    <property type="entry name" value="Protein tyrosine phosphatase superfamily"/>
    <property type="match status" value="1"/>
</dbReference>
<dbReference type="InterPro" id="IPR016130">
    <property type="entry name" value="Tyr_Pase_AS"/>
</dbReference>
<evidence type="ECO:0000256" key="1">
    <source>
        <dbReference type="SAM" id="MobiDB-lite"/>
    </source>
</evidence>
<keyword evidence="4" id="KW-1185">Reference proteome</keyword>
<dbReference type="EMBL" id="JAGTXO010000011">
    <property type="protein sequence ID" value="KAG8465156.1"/>
    <property type="molecule type" value="Genomic_DNA"/>
</dbReference>
<dbReference type="CDD" id="cd14498">
    <property type="entry name" value="DSP"/>
    <property type="match status" value="1"/>
</dbReference>
<evidence type="ECO:0000259" key="2">
    <source>
        <dbReference type="Pfam" id="PF00782"/>
    </source>
</evidence>
<feature type="region of interest" description="Disordered" evidence="1">
    <location>
        <begin position="228"/>
        <end position="262"/>
    </location>
</feature>
<evidence type="ECO:0000313" key="3">
    <source>
        <dbReference type="EMBL" id="KAG8465156.1"/>
    </source>
</evidence>
<feature type="domain" description="Dual specificity phosphatase catalytic" evidence="2">
    <location>
        <begin position="90"/>
        <end position="159"/>
    </location>
</feature>
<name>A0A8J6CBJ1_DIALT</name>
<feature type="compositionally biased region" description="Low complexity" evidence="1">
    <location>
        <begin position="243"/>
        <end position="254"/>
    </location>
</feature>
<proteinExistence type="predicted"/>
<accession>A0A8J6CBJ1</accession>
<comment type="caution">
    <text evidence="3">The sequence shown here is derived from an EMBL/GenBank/DDBJ whole genome shotgun (WGS) entry which is preliminary data.</text>
</comment>
<evidence type="ECO:0000313" key="4">
    <source>
        <dbReference type="Proteomes" id="UP000751190"/>
    </source>
</evidence>
<dbReference type="OrthoDB" id="428974at2759"/>
<reference evidence="3" key="1">
    <citation type="submission" date="2021-05" db="EMBL/GenBank/DDBJ databases">
        <title>The genome of the haptophyte Pavlova lutheri (Diacronema luteri, Pavlovales) - a model for lipid biosynthesis in eukaryotic algae.</title>
        <authorList>
            <person name="Hulatt C.J."/>
            <person name="Posewitz M.C."/>
        </authorList>
    </citation>
    <scope>NUCLEOTIDE SEQUENCE</scope>
    <source>
        <strain evidence="3">NIVA-4/92</strain>
    </source>
</reference>